<evidence type="ECO:0000256" key="1">
    <source>
        <dbReference type="SAM" id="SignalP"/>
    </source>
</evidence>
<dbReference type="Proteomes" id="UP000184513">
    <property type="component" value="Unassembled WGS sequence"/>
</dbReference>
<gene>
    <name evidence="2" type="ORF">SAMN04488057_10599</name>
</gene>
<dbReference type="EMBL" id="FRCY01000005">
    <property type="protein sequence ID" value="SHM99291.1"/>
    <property type="molecule type" value="Genomic_DNA"/>
</dbReference>
<reference evidence="2 3" key="1">
    <citation type="submission" date="2016-11" db="EMBL/GenBank/DDBJ databases">
        <authorList>
            <person name="Jaros S."/>
            <person name="Januszkiewicz K."/>
            <person name="Wedrychowicz H."/>
        </authorList>
    </citation>
    <scope>NUCLEOTIDE SEQUENCE [LARGE SCALE GENOMIC DNA]</scope>
    <source>
        <strain evidence="2 3">CGMCC 1.6102</strain>
    </source>
</reference>
<organism evidence="2 3">
    <name type="scientific">Cyclobacterium lianum</name>
    <dbReference type="NCBI Taxonomy" id="388280"/>
    <lineage>
        <taxon>Bacteria</taxon>
        <taxon>Pseudomonadati</taxon>
        <taxon>Bacteroidota</taxon>
        <taxon>Cytophagia</taxon>
        <taxon>Cytophagales</taxon>
        <taxon>Cyclobacteriaceae</taxon>
        <taxon>Cyclobacterium</taxon>
    </lineage>
</organism>
<evidence type="ECO:0008006" key="4">
    <source>
        <dbReference type="Google" id="ProtNLM"/>
    </source>
</evidence>
<name>A0A1M7N6U0_9BACT</name>
<feature type="signal peptide" evidence="1">
    <location>
        <begin position="1"/>
        <end position="22"/>
    </location>
</feature>
<evidence type="ECO:0000313" key="3">
    <source>
        <dbReference type="Proteomes" id="UP000184513"/>
    </source>
</evidence>
<dbReference type="RefSeq" id="WP_073094353.1">
    <property type="nucleotide sequence ID" value="NZ_FRCY01000005.1"/>
</dbReference>
<protein>
    <recommendedName>
        <fullName evidence="4">Beta-galactosidase trimerisation domain-containing protein</fullName>
    </recommendedName>
</protein>
<dbReference type="AlphaFoldDB" id="A0A1M7N6U0"/>
<proteinExistence type="predicted"/>
<evidence type="ECO:0000313" key="2">
    <source>
        <dbReference type="EMBL" id="SHM99291.1"/>
    </source>
</evidence>
<keyword evidence="1" id="KW-0732">Signal</keyword>
<sequence length="838" mass="94378">MNVVCRYWILLLCMLAAGQAKAQNYLKGKPFNNITLEASLKPFKVNEKAYIRAVAHEMFTQWQSLLRHADTVSVMLWTGDGSEILDYKGHPDQPLEWAKYMGNPNTAHEVGAAPESLSLHERAYLYREDPPDFVYADLAFIVQSLKEAGRKVTGKPILVGATFDPGPEFAKSPFKYDKHPEILGGNAMGHKTFVSSYSVLEGDAEAYAGFPEGIPDQTPFGTFFGRQSQHFLSDLGFDYIWFSNGFGFGAEGWSATGAIFSGKEFQEEKLNDATEKVLQFWMLFREECPDFPIQTRGTNLSVGADLARDAVDLKGIYEGGFNMLPPPNSPWAALDGDFGLELAGYMSRMAELPDSRFPFRYYTHDPWWINSPWLDRYGREPHDIYLPMAVGRIDENGQMGVPSHLNFLTIDDTYGNMPTQVPDEVIPHILKARYDLPTAPGPLVWVYPFDEYHDWAKNEDGRLPEVYYGDWFIRQAINAGLPLNTVISTTSFQQAVRKSPGLFNESILLSIAPEEGSAYEQALMEFVKEGGKLIVFGPMDHSAKEFMEFVNLTNKAPLAGEMKLISDGEGNLMDKSGRDLINHRSLFSGGGFRSTMTDPEDQYSRKILHVEQSGDIRDMAWLRTHPDWKGGKVMYFRGTNSSDFTGGRLLTPDDPEEYVIVPGLLRKLLSAFGMHIKVEKRDLSIKDPVLTINRSDKAFIFSGYNPNSTVKQYFKFAQGAPLLIGLETLLEEGYSTYTMPTAWHRECRAFVQQESGMLSFKELHSGQKGISKRYQVSGLENGTLRFYPQEAVSSADLQVFLNSGYPWKNGRVDFEEKNDENGSYFEVENVSGTVVFAW</sequence>
<dbReference type="STRING" id="388280.SAMN04488057_10599"/>
<accession>A0A1M7N6U0</accession>
<feature type="chain" id="PRO_5012568202" description="Beta-galactosidase trimerisation domain-containing protein" evidence="1">
    <location>
        <begin position="23"/>
        <end position="838"/>
    </location>
</feature>
<dbReference type="OrthoDB" id="2482871at2"/>
<keyword evidence="3" id="KW-1185">Reference proteome</keyword>